<gene>
    <name evidence="2" type="ORF">HNAJ_LOCUS12324</name>
</gene>
<feature type="compositionally biased region" description="Acidic residues" evidence="1">
    <location>
        <begin position="10"/>
        <end position="20"/>
    </location>
</feature>
<reference evidence="4" key="1">
    <citation type="submission" date="2017-02" db="UniProtKB">
        <authorList>
            <consortium name="WormBaseParasite"/>
        </authorList>
    </citation>
    <scope>IDENTIFICATION</scope>
</reference>
<evidence type="ECO:0000313" key="4">
    <source>
        <dbReference type="WBParaSite" id="HNAJ_0001233901-mRNA-1"/>
    </source>
</evidence>
<proteinExistence type="predicted"/>
<protein>
    <submittedName>
        <fullName evidence="4">Ras-associating domain-containing protein</fullName>
    </submittedName>
</protein>
<reference evidence="2 3" key="2">
    <citation type="submission" date="2018-11" db="EMBL/GenBank/DDBJ databases">
        <authorList>
            <consortium name="Pathogen Informatics"/>
        </authorList>
    </citation>
    <scope>NUCLEOTIDE SEQUENCE [LARGE SCALE GENOMIC DNA]</scope>
</reference>
<sequence length="228" mass="25813">MFSEKHSLEVNDDYDDDDSDSSSSITIGNGTADSILKKLRKSRSQEQKSKSDKTLLDSKKGIDDAEIKPMANLTVDKHDSVDSILKNQGDNSCVHVTKGSPFKGNLYNGSGLLPASNSKLGFIEQESGEIVFTAYIQMKNARQDEYEMLKKVSHHRIRGLEKQQNCKIQFFDEALEMKAQRVYMLQITGPGYREVMTCKNSLPKCIIERLITADSSLDELFSRYQRRK</sequence>
<feature type="region of interest" description="Disordered" evidence="1">
    <location>
        <begin position="1"/>
        <end position="57"/>
    </location>
</feature>
<evidence type="ECO:0000313" key="2">
    <source>
        <dbReference type="EMBL" id="VDO12782.1"/>
    </source>
</evidence>
<dbReference type="EMBL" id="UZAE01014215">
    <property type="protein sequence ID" value="VDO12782.1"/>
    <property type="molecule type" value="Genomic_DNA"/>
</dbReference>
<dbReference type="AlphaFoldDB" id="A0A0R3TWV1"/>
<organism evidence="4">
    <name type="scientific">Rodentolepis nana</name>
    <name type="common">Dwarf tapeworm</name>
    <name type="synonym">Hymenolepis nana</name>
    <dbReference type="NCBI Taxonomy" id="102285"/>
    <lineage>
        <taxon>Eukaryota</taxon>
        <taxon>Metazoa</taxon>
        <taxon>Spiralia</taxon>
        <taxon>Lophotrochozoa</taxon>
        <taxon>Platyhelminthes</taxon>
        <taxon>Cestoda</taxon>
        <taxon>Eucestoda</taxon>
        <taxon>Cyclophyllidea</taxon>
        <taxon>Hymenolepididae</taxon>
        <taxon>Rodentolepis</taxon>
    </lineage>
</organism>
<dbReference type="Proteomes" id="UP000278807">
    <property type="component" value="Unassembled WGS sequence"/>
</dbReference>
<evidence type="ECO:0000256" key="1">
    <source>
        <dbReference type="SAM" id="MobiDB-lite"/>
    </source>
</evidence>
<feature type="compositionally biased region" description="Basic and acidic residues" evidence="1">
    <location>
        <begin position="43"/>
        <end position="57"/>
    </location>
</feature>
<name>A0A0R3TWV1_RODNA</name>
<dbReference type="OrthoDB" id="6241283at2759"/>
<evidence type="ECO:0000313" key="3">
    <source>
        <dbReference type="Proteomes" id="UP000278807"/>
    </source>
</evidence>
<accession>A0A0R3TWV1</accession>
<dbReference type="WBParaSite" id="HNAJ_0001233901-mRNA-1">
    <property type="protein sequence ID" value="HNAJ_0001233901-mRNA-1"/>
    <property type="gene ID" value="HNAJ_0001233901"/>
</dbReference>
<keyword evidence="3" id="KW-1185">Reference proteome</keyword>
<dbReference type="STRING" id="102285.A0A0R3TWV1"/>